<dbReference type="Proteomes" id="UP000716322">
    <property type="component" value="Unassembled WGS sequence"/>
</dbReference>
<organism evidence="1 2">
    <name type="scientific">Telluria antibiotica</name>
    <dbReference type="NCBI Taxonomy" id="2717319"/>
    <lineage>
        <taxon>Bacteria</taxon>
        <taxon>Pseudomonadati</taxon>
        <taxon>Pseudomonadota</taxon>
        <taxon>Betaproteobacteria</taxon>
        <taxon>Burkholderiales</taxon>
        <taxon>Oxalobacteraceae</taxon>
        <taxon>Telluria group</taxon>
        <taxon>Telluria</taxon>
    </lineage>
</organism>
<proteinExistence type="predicted"/>
<evidence type="ECO:0000313" key="2">
    <source>
        <dbReference type="Proteomes" id="UP000716322"/>
    </source>
</evidence>
<gene>
    <name evidence="1" type="ORF">HAV22_00955</name>
</gene>
<dbReference type="Gene3D" id="3.10.450.50">
    <property type="match status" value="1"/>
</dbReference>
<evidence type="ECO:0000313" key="1">
    <source>
        <dbReference type="EMBL" id="NIA52222.1"/>
    </source>
</evidence>
<keyword evidence="2" id="KW-1185">Reference proteome</keyword>
<name>A0ABX0P4R7_9BURK</name>
<dbReference type="SUPFAM" id="SSF54427">
    <property type="entry name" value="NTF2-like"/>
    <property type="match status" value="1"/>
</dbReference>
<dbReference type="EMBL" id="JAAQOM010000001">
    <property type="protein sequence ID" value="NIA52222.1"/>
    <property type="molecule type" value="Genomic_DNA"/>
</dbReference>
<comment type="caution">
    <text evidence="1">The sequence shown here is derived from an EMBL/GenBank/DDBJ whole genome shotgun (WGS) entry which is preliminary data.</text>
</comment>
<reference evidence="1 2" key="1">
    <citation type="submission" date="2020-03" db="EMBL/GenBank/DDBJ databases">
        <title>Genome sequence of strain Massilia sp. TW-1.</title>
        <authorList>
            <person name="Chaudhary D.K."/>
        </authorList>
    </citation>
    <scope>NUCLEOTIDE SEQUENCE [LARGE SCALE GENOMIC DNA]</scope>
    <source>
        <strain evidence="1 2">TW-1</strain>
    </source>
</reference>
<protein>
    <submittedName>
        <fullName evidence="1">Nuclear transport factor 2 family protein</fullName>
    </submittedName>
</protein>
<accession>A0ABX0P4R7</accession>
<sequence length="110" mass="11945">MRDDFDAFMRQRRAASDAFVGGDCGPLGAMSTDRPPATLFGPGGENRFEVLHSAVDGDLAYRAGIQRSVVNVTGQPQPVPMDLRVAEVFRREEGAWKLVHLHADKLAGGH</sequence>
<dbReference type="InterPro" id="IPR032710">
    <property type="entry name" value="NTF2-like_dom_sf"/>
</dbReference>